<sequence>MDDSSENLGGSEECSSSESGWTMYIASPIHDNNPEDDDEEGNDNSTERKEYKDFQEDGGGDAESDDSMASDASSGPSHQGGLRRDDLEHAGSKVNRISSGKKHDKQVEKNRYAAETKAVKEDQGNKGKSASDNVHSKGKSRKNK</sequence>
<evidence type="ECO:0000313" key="9">
    <source>
        <dbReference type="Proteomes" id="UP001630127"/>
    </source>
</evidence>
<feature type="compositionally biased region" description="Basic and acidic residues" evidence="7">
    <location>
        <begin position="45"/>
        <end position="55"/>
    </location>
</feature>
<dbReference type="GO" id="GO:0009736">
    <property type="term" value="P:cytokinin-activated signaling pathway"/>
    <property type="evidence" value="ECO:0007669"/>
    <property type="project" value="UniProtKB-KW"/>
</dbReference>
<evidence type="ECO:0000256" key="3">
    <source>
        <dbReference type="ARBA" id="ARBA00022712"/>
    </source>
</evidence>
<name>A0ABD2YXT7_9GENT</name>
<feature type="compositionally biased region" description="Acidic residues" evidence="7">
    <location>
        <begin position="56"/>
        <end position="68"/>
    </location>
</feature>
<evidence type="ECO:0000256" key="4">
    <source>
        <dbReference type="ARBA" id="ARBA00022864"/>
    </source>
</evidence>
<keyword evidence="4" id="KW-0932">Cytokinin signaling pathway</keyword>
<dbReference type="AlphaFoldDB" id="A0ABD2YXT7"/>
<comment type="caution">
    <text evidence="8">The sequence shown here is derived from an EMBL/GenBank/DDBJ whole genome shotgun (WGS) entry which is preliminary data.</text>
</comment>
<evidence type="ECO:0000313" key="8">
    <source>
        <dbReference type="EMBL" id="KAL3510945.1"/>
    </source>
</evidence>
<comment type="subcellular location">
    <subcellularLocation>
        <location evidence="1">Cytoplasm</location>
    </subcellularLocation>
</comment>
<evidence type="ECO:0000256" key="5">
    <source>
        <dbReference type="ARBA" id="ARBA00023242"/>
    </source>
</evidence>
<keyword evidence="3" id="KW-0203">Cytokinin biosynthesis</keyword>
<evidence type="ECO:0000256" key="6">
    <source>
        <dbReference type="ARBA" id="ARBA00024199"/>
    </source>
</evidence>
<feature type="compositionally biased region" description="Basic and acidic residues" evidence="7">
    <location>
        <begin position="82"/>
        <end position="91"/>
    </location>
</feature>
<dbReference type="GO" id="GO:0009691">
    <property type="term" value="P:cytokinin biosynthetic process"/>
    <property type="evidence" value="ECO:0007669"/>
    <property type="project" value="UniProtKB-KW"/>
</dbReference>
<keyword evidence="2" id="KW-0963">Cytoplasm</keyword>
<gene>
    <name evidence="8" type="ORF">ACH5RR_030346</name>
</gene>
<keyword evidence="9" id="KW-1185">Reference proteome</keyword>
<protein>
    <submittedName>
        <fullName evidence="8">Uncharacterized protein</fullName>
    </submittedName>
</protein>
<evidence type="ECO:0000256" key="2">
    <source>
        <dbReference type="ARBA" id="ARBA00022490"/>
    </source>
</evidence>
<dbReference type="EMBL" id="JBJUIK010000012">
    <property type="protein sequence ID" value="KAL3510945.1"/>
    <property type="molecule type" value="Genomic_DNA"/>
</dbReference>
<dbReference type="PANTHER" id="PTHR33347:SF31">
    <property type="entry name" value="PROTEIN SOB FIVE-LIKE 1"/>
    <property type="match status" value="1"/>
</dbReference>
<proteinExistence type="inferred from homology"/>
<reference evidence="8 9" key="1">
    <citation type="submission" date="2024-11" db="EMBL/GenBank/DDBJ databases">
        <title>A near-complete genome assembly of Cinchona calisaya.</title>
        <authorList>
            <person name="Lian D.C."/>
            <person name="Zhao X.W."/>
            <person name="Wei L."/>
        </authorList>
    </citation>
    <scope>NUCLEOTIDE SEQUENCE [LARGE SCALE GENOMIC DNA]</scope>
    <source>
        <tissue evidence="8">Nenye</tissue>
    </source>
</reference>
<accession>A0ABD2YXT7</accession>
<evidence type="ECO:0000256" key="1">
    <source>
        <dbReference type="ARBA" id="ARBA00004496"/>
    </source>
</evidence>
<feature type="compositionally biased region" description="Basic and acidic residues" evidence="7">
    <location>
        <begin position="105"/>
        <end position="125"/>
    </location>
</feature>
<feature type="region of interest" description="Disordered" evidence="7">
    <location>
        <begin position="1"/>
        <end position="144"/>
    </location>
</feature>
<dbReference type="PANTHER" id="PTHR33347">
    <property type="entry name" value="OSJNBA0091C07.3 PROTEIN"/>
    <property type="match status" value="1"/>
</dbReference>
<keyword evidence="5" id="KW-0539">Nucleus</keyword>
<dbReference type="GO" id="GO:0005737">
    <property type="term" value="C:cytoplasm"/>
    <property type="evidence" value="ECO:0007669"/>
    <property type="project" value="UniProtKB-SubCell"/>
</dbReference>
<feature type="compositionally biased region" description="Low complexity" evidence="7">
    <location>
        <begin position="1"/>
        <end position="20"/>
    </location>
</feature>
<dbReference type="InterPro" id="IPR044670">
    <property type="entry name" value="SOFL"/>
</dbReference>
<dbReference type="Proteomes" id="UP001630127">
    <property type="component" value="Unassembled WGS sequence"/>
</dbReference>
<evidence type="ECO:0000256" key="7">
    <source>
        <dbReference type="SAM" id="MobiDB-lite"/>
    </source>
</evidence>
<organism evidence="8 9">
    <name type="scientific">Cinchona calisaya</name>
    <dbReference type="NCBI Taxonomy" id="153742"/>
    <lineage>
        <taxon>Eukaryota</taxon>
        <taxon>Viridiplantae</taxon>
        <taxon>Streptophyta</taxon>
        <taxon>Embryophyta</taxon>
        <taxon>Tracheophyta</taxon>
        <taxon>Spermatophyta</taxon>
        <taxon>Magnoliopsida</taxon>
        <taxon>eudicotyledons</taxon>
        <taxon>Gunneridae</taxon>
        <taxon>Pentapetalae</taxon>
        <taxon>asterids</taxon>
        <taxon>lamiids</taxon>
        <taxon>Gentianales</taxon>
        <taxon>Rubiaceae</taxon>
        <taxon>Cinchonoideae</taxon>
        <taxon>Cinchoneae</taxon>
        <taxon>Cinchona</taxon>
    </lineage>
</organism>
<comment type="similarity">
    <text evidence="6">Belongs to the SOFL plant protein family.</text>
</comment>